<dbReference type="EMBL" id="JAYWLU010000002">
    <property type="protein sequence ID" value="MEX3593655.1"/>
    <property type="molecule type" value="Genomic_DNA"/>
</dbReference>
<dbReference type="RefSeq" id="WP_368629105.1">
    <property type="nucleotide sequence ID" value="NZ_JAYWLU010000002.1"/>
</dbReference>
<evidence type="ECO:0008006" key="5">
    <source>
        <dbReference type="Google" id="ProtNLM"/>
    </source>
</evidence>
<keyword evidence="2" id="KW-0472">Membrane</keyword>
<feature type="region of interest" description="Disordered" evidence="1">
    <location>
        <begin position="62"/>
        <end position="84"/>
    </location>
</feature>
<accession>A0ABV3V1G1</accession>
<evidence type="ECO:0000313" key="3">
    <source>
        <dbReference type="EMBL" id="MEX3593655.1"/>
    </source>
</evidence>
<gene>
    <name evidence="3" type="ORF">VVR66_02880</name>
</gene>
<comment type="caution">
    <text evidence="3">The sequence shown here is derived from an EMBL/GenBank/DDBJ whole genome shotgun (WGS) entry which is preliminary data.</text>
</comment>
<reference evidence="3 4" key="1">
    <citation type="journal article" date="2024" name="Fungal Genet. Biol.">
        <title>The porcine skin microbiome exhibits broad fungal antagonism.</title>
        <authorList>
            <person name="De La Cruz K.F."/>
            <person name="Townsend E.C."/>
            <person name="Alex Cheong J.Z."/>
            <person name="Salamzade R."/>
            <person name="Liu A."/>
            <person name="Sandstrom S."/>
            <person name="Davila E."/>
            <person name="Huang L."/>
            <person name="Xu K.H."/>
            <person name="Wu S.Y."/>
            <person name="Meudt J.J."/>
            <person name="Shanmuganayagam D."/>
            <person name="Gibson A.L.F."/>
            <person name="Kalan L.R."/>
        </authorList>
    </citation>
    <scope>NUCLEOTIDE SEQUENCE [LARGE SCALE GENOMIC DNA]</scope>
    <source>
        <strain evidence="3 4">LK2625</strain>
    </source>
</reference>
<keyword evidence="4" id="KW-1185">Reference proteome</keyword>
<dbReference type="Proteomes" id="UP001558481">
    <property type="component" value="Unassembled WGS sequence"/>
</dbReference>
<organism evidence="3 4">
    <name type="scientific">Kocuria carniphila</name>
    <dbReference type="NCBI Taxonomy" id="262208"/>
    <lineage>
        <taxon>Bacteria</taxon>
        <taxon>Bacillati</taxon>
        <taxon>Actinomycetota</taxon>
        <taxon>Actinomycetes</taxon>
        <taxon>Micrococcales</taxon>
        <taxon>Micrococcaceae</taxon>
        <taxon>Kocuria</taxon>
    </lineage>
</organism>
<name>A0ABV3V1G1_9MICC</name>
<feature type="compositionally biased region" description="Low complexity" evidence="1">
    <location>
        <begin position="62"/>
        <end position="79"/>
    </location>
</feature>
<proteinExistence type="predicted"/>
<evidence type="ECO:0000256" key="1">
    <source>
        <dbReference type="SAM" id="MobiDB-lite"/>
    </source>
</evidence>
<keyword evidence="2" id="KW-1133">Transmembrane helix</keyword>
<protein>
    <recommendedName>
        <fullName evidence="5">GerMN domain-containing protein</fullName>
    </recommendedName>
</protein>
<sequence length="193" mass="20179">MRVAKYLGTVLLVALAVVLMLFGVGAILDRLDPGEPVSQDQTEGATRQDATATPEVFAAEAPAGNENPNLAPAPATEAPVQQAVVPTPAELNPSEAVHEYLSDEPWYGPQEMGTPIIESVTVEDDDVIVRLVTPFNAGATQNHGLAVLADVTDALRSHLDDPAIQGLDQVAVFSSDEVVVGLDSIVGRPHAAT</sequence>
<evidence type="ECO:0000313" key="4">
    <source>
        <dbReference type="Proteomes" id="UP001558481"/>
    </source>
</evidence>
<feature type="transmembrane region" description="Helical" evidence="2">
    <location>
        <begin position="6"/>
        <end position="28"/>
    </location>
</feature>
<evidence type="ECO:0000256" key="2">
    <source>
        <dbReference type="SAM" id="Phobius"/>
    </source>
</evidence>
<keyword evidence="2" id="KW-0812">Transmembrane</keyword>